<comment type="similarity">
    <text evidence="1">Belongs to the 'GDSL' lipolytic enzyme family.</text>
</comment>
<dbReference type="InterPro" id="IPR001119">
    <property type="entry name" value="SLH_dom"/>
</dbReference>
<dbReference type="PROSITE" id="PS51272">
    <property type="entry name" value="SLH"/>
    <property type="match status" value="2"/>
</dbReference>
<dbReference type="Proteomes" id="UP000824165">
    <property type="component" value="Unassembled WGS sequence"/>
</dbReference>
<feature type="domain" description="SLH" evidence="5">
    <location>
        <begin position="526"/>
        <end position="589"/>
    </location>
</feature>
<dbReference type="PANTHER" id="PTHR43695">
    <property type="entry name" value="PUTATIVE (AFU_ORTHOLOGUE AFUA_2G17250)-RELATED"/>
    <property type="match status" value="1"/>
</dbReference>
<dbReference type="EMBL" id="DVLU01000065">
    <property type="protein sequence ID" value="HIT85578.1"/>
    <property type="molecule type" value="Genomic_DNA"/>
</dbReference>
<dbReference type="InterPro" id="IPR008979">
    <property type="entry name" value="Galactose-bd-like_sf"/>
</dbReference>
<dbReference type="InterPro" id="IPR013830">
    <property type="entry name" value="SGNH_hydro"/>
</dbReference>
<evidence type="ECO:0000259" key="5">
    <source>
        <dbReference type="PROSITE" id="PS51272"/>
    </source>
</evidence>
<dbReference type="Gene3D" id="2.60.120.430">
    <property type="entry name" value="Galactose-binding lectin"/>
    <property type="match status" value="1"/>
</dbReference>
<dbReference type="Gene3D" id="3.40.50.1110">
    <property type="entry name" value="SGNH hydrolase"/>
    <property type="match status" value="1"/>
</dbReference>
<evidence type="ECO:0000313" key="6">
    <source>
        <dbReference type="EMBL" id="HIT85578.1"/>
    </source>
</evidence>
<evidence type="ECO:0000256" key="1">
    <source>
        <dbReference type="ARBA" id="ARBA00008668"/>
    </source>
</evidence>
<proteinExistence type="inferred from homology"/>
<keyword evidence="2" id="KW-0677">Repeat</keyword>
<feature type="chain" id="PRO_5038854538" evidence="4">
    <location>
        <begin position="23"/>
        <end position="596"/>
    </location>
</feature>
<evidence type="ECO:0000256" key="2">
    <source>
        <dbReference type="ARBA" id="ARBA00022737"/>
    </source>
</evidence>
<dbReference type="Pfam" id="PF00395">
    <property type="entry name" value="SLH"/>
    <property type="match status" value="2"/>
</dbReference>
<feature type="signal peptide" evidence="4">
    <location>
        <begin position="1"/>
        <end position="22"/>
    </location>
</feature>
<evidence type="ECO:0000256" key="4">
    <source>
        <dbReference type="SAM" id="SignalP"/>
    </source>
</evidence>
<dbReference type="SUPFAM" id="SSF52266">
    <property type="entry name" value="SGNH hydrolase"/>
    <property type="match status" value="1"/>
</dbReference>
<protein>
    <submittedName>
        <fullName evidence="6">S-layer homology domain-containing protein</fullName>
    </submittedName>
</protein>
<evidence type="ECO:0000313" key="7">
    <source>
        <dbReference type="Proteomes" id="UP000824165"/>
    </source>
</evidence>
<sequence>MKKLMAYITACSLLMTGISAFAADETFDGDEQVYDMAGENELTVEVPDGDYTVTVTLGSDTDTQATVYINGGARIKSASLEAGEDMTQEQPAVPDNGTITVTAESEVSVLKEIKIERIPEREAGEYPAIYIAGDSTAQTYNYDTAYPQTGWGQVFADYFTDETDVRNISIGGRSTKSFRNDGRLDRILTQIRPGDYLFIQFGINDGAVDKPERYTSIEDYKKLLTDYYIGETIKRGATPILLTPTAAAWWDGENGRFMESRQDYAVPTREVAEETGVDFIDINQIMYDTYNAPFDSETLGDAEKEQWKNDIRSGYFICEPLESKAYPEGTNDETHLKEKGARRIAKMIAGEVKENIDGLGDYVVLERRFDDISDHWAEDFINAYADNLNLKGRNGSSFEPESEVTRAELLKMVMDACGIAGHAYREDECLDTAADAWYRFYLQGALDKGIIPAEMAEGCTGTETQTKTITEATEESEAVTADITVYTGGKSFNGDTPITRGEAAAVVYGCIKAAAGDELEIPAEQQGDFADEDEIPAEYLDAVKALRALNILYGYDDGEFKADKTITRAEAVKLASEASGYCGFAELEALTAAQQG</sequence>
<reference evidence="6" key="2">
    <citation type="journal article" date="2021" name="PeerJ">
        <title>Extensive microbial diversity within the chicken gut microbiome revealed by metagenomics and culture.</title>
        <authorList>
            <person name="Gilroy R."/>
            <person name="Ravi A."/>
            <person name="Getino M."/>
            <person name="Pursley I."/>
            <person name="Horton D.L."/>
            <person name="Alikhan N.F."/>
            <person name="Baker D."/>
            <person name="Gharbi K."/>
            <person name="Hall N."/>
            <person name="Watson M."/>
            <person name="Adriaenssens E.M."/>
            <person name="Foster-Nyarko E."/>
            <person name="Jarju S."/>
            <person name="Secka A."/>
            <person name="Antonio M."/>
            <person name="Oren A."/>
            <person name="Chaudhuri R.R."/>
            <person name="La Ragione R."/>
            <person name="Hildebrand F."/>
            <person name="Pallen M.J."/>
        </authorList>
    </citation>
    <scope>NUCLEOTIDE SEQUENCE</scope>
    <source>
        <strain evidence="6">CHK181-108</strain>
    </source>
</reference>
<dbReference type="Pfam" id="PF13472">
    <property type="entry name" value="Lipase_GDSL_2"/>
    <property type="match status" value="1"/>
</dbReference>
<name>A0A9D1KPH1_9FIRM</name>
<evidence type="ECO:0000256" key="3">
    <source>
        <dbReference type="ARBA" id="ARBA00022801"/>
    </source>
</evidence>
<accession>A0A9D1KPH1</accession>
<dbReference type="CDD" id="cd01821">
    <property type="entry name" value="Rhamnogalacturan_acetylesterase_like"/>
    <property type="match status" value="1"/>
</dbReference>
<reference evidence="6" key="1">
    <citation type="submission" date="2020-10" db="EMBL/GenBank/DDBJ databases">
        <authorList>
            <person name="Gilroy R."/>
        </authorList>
    </citation>
    <scope>NUCLEOTIDE SEQUENCE</scope>
    <source>
        <strain evidence="6">CHK181-108</strain>
    </source>
</reference>
<dbReference type="AlphaFoldDB" id="A0A9D1KPH1"/>
<dbReference type="GO" id="GO:0016787">
    <property type="term" value="F:hydrolase activity"/>
    <property type="evidence" value="ECO:0007669"/>
    <property type="project" value="UniProtKB-KW"/>
</dbReference>
<keyword evidence="4" id="KW-0732">Signal</keyword>
<gene>
    <name evidence="6" type="ORF">IAA60_06695</name>
</gene>
<dbReference type="PANTHER" id="PTHR43695:SF1">
    <property type="entry name" value="RHAMNOGALACTURONAN ACETYLESTERASE"/>
    <property type="match status" value="1"/>
</dbReference>
<keyword evidence="3" id="KW-0378">Hydrolase</keyword>
<dbReference type="InterPro" id="IPR036514">
    <property type="entry name" value="SGNH_hydro_sf"/>
</dbReference>
<dbReference type="InterPro" id="IPR037459">
    <property type="entry name" value="RhgT-like"/>
</dbReference>
<feature type="domain" description="SLH" evidence="5">
    <location>
        <begin position="364"/>
        <end position="427"/>
    </location>
</feature>
<dbReference type="SUPFAM" id="SSF49785">
    <property type="entry name" value="Galactose-binding domain-like"/>
    <property type="match status" value="1"/>
</dbReference>
<comment type="caution">
    <text evidence="6">The sequence shown here is derived from an EMBL/GenBank/DDBJ whole genome shotgun (WGS) entry which is preliminary data.</text>
</comment>
<organism evidence="6 7">
    <name type="scientific">Candidatus Ornithomonoglobus intestinigallinarum</name>
    <dbReference type="NCBI Taxonomy" id="2840894"/>
    <lineage>
        <taxon>Bacteria</taxon>
        <taxon>Bacillati</taxon>
        <taxon>Bacillota</taxon>
        <taxon>Clostridia</taxon>
        <taxon>Candidatus Ornithomonoglobus</taxon>
    </lineage>
</organism>